<keyword evidence="3" id="KW-1185">Reference proteome</keyword>
<dbReference type="PANTHER" id="PTHR36304:SF4">
    <property type="entry name" value="DUF4388 DOMAIN-CONTAINING PROTEIN"/>
    <property type="match status" value="1"/>
</dbReference>
<dbReference type="HOGENOM" id="CLU_713156_0_0_7"/>
<dbReference type="OrthoDB" id="5504293at2"/>
<dbReference type="eggNOG" id="COG0664">
    <property type="taxonomic scope" value="Bacteria"/>
</dbReference>
<feature type="domain" description="Cyclic nucleotide-binding" evidence="1">
    <location>
        <begin position="279"/>
        <end position="352"/>
    </location>
</feature>
<dbReference type="SUPFAM" id="SSF51206">
    <property type="entry name" value="cAMP-binding domain-like"/>
    <property type="match status" value="1"/>
</dbReference>
<dbReference type="Gene3D" id="2.60.120.10">
    <property type="entry name" value="Jelly Rolls"/>
    <property type="match status" value="1"/>
</dbReference>
<evidence type="ECO:0000259" key="1">
    <source>
        <dbReference type="PROSITE" id="PS50042"/>
    </source>
</evidence>
<dbReference type="InterPro" id="IPR025497">
    <property type="entry name" value="PatA-like_N"/>
</dbReference>
<name>A8ZVI8_DESOH</name>
<sequence>MKDQVVLTGDLRFLNLGELIQLIGSSGSTGVLHLLSKYVESPGEVYFKEGNPVDASNGMERGLKVLYSFFGWKEGEFSFSQEPLNVKPSIKKSRMQIILEGLRLLDDGEIEVKGAVGFEPSPDTADGKGGRLPVIKGPLIDYMDVVAEEDFSEGQTIVSQGRHGTWMWVVLEGTVNICKEAGEEKIPILKVGPGSFIGSMAAFSQQDEVRSATAIAADRVQLGVLDRPRLTHEYASLTSDFRNLILSMDRRLKQVTRQAAMGRVSPQPLKGVPTGKAPIIPKGGSSARLLSISAGNAFIVKSMKQGDLLLCKLEKSDFVGPVPFLNIGHEPESAAVFGTDNLQMKELNTEALAEEYARLSGTLRNMVDNCATFISATTSILYDLYKK</sequence>
<evidence type="ECO:0000313" key="2">
    <source>
        <dbReference type="EMBL" id="ABW68175.1"/>
    </source>
</evidence>
<dbReference type="AlphaFoldDB" id="A8ZVI8"/>
<dbReference type="Pfam" id="PF00027">
    <property type="entry name" value="cNMP_binding"/>
    <property type="match status" value="1"/>
</dbReference>
<dbReference type="InterPro" id="IPR000595">
    <property type="entry name" value="cNMP-bd_dom"/>
</dbReference>
<dbReference type="InterPro" id="IPR018490">
    <property type="entry name" value="cNMP-bd_dom_sf"/>
</dbReference>
<dbReference type="STRING" id="96561.Dole_2371"/>
<dbReference type="CDD" id="cd00038">
    <property type="entry name" value="CAP_ED"/>
    <property type="match status" value="1"/>
</dbReference>
<dbReference type="InterPro" id="IPR014710">
    <property type="entry name" value="RmlC-like_jellyroll"/>
</dbReference>
<reference evidence="2 3" key="1">
    <citation type="submission" date="2007-10" db="EMBL/GenBank/DDBJ databases">
        <title>Complete sequence of Desulfococcus oleovorans Hxd3.</title>
        <authorList>
            <consortium name="US DOE Joint Genome Institute"/>
            <person name="Copeland A."/>
            <person name="Lucas S."/>
            <person name="Lapidus A."/>
            <person name="Barry K."/>
            <person name="Glavina del Rio T."/>
            <person name="Dalin E."/>
            <person name="Tice H."/>
            <person name="Pitluck S."/>
            <person name="Kiss H."/>
            <person name="Brettin T."/>
            <person name="Bruce D."/>
            <person name="Detter J.C."/>
            <person name="Han C."/>
            <person name="Schmutz J."/>
            <person name="Larimer F."/>
            <person name="Land M."/>
            <person name="Hauser L."/>
            <person name="Kyrpides N."/>
            <person name="Kim E."/>
            <person name="Wawrik B."/>
            <person name="Richardson P."/>
        </authorList>
    </citation>
    <scope>NUCLEOTIDE SEQUENCE [LARGE SCALE GENOMIC DNA]</scope>
    <source>
        <strain evidence="3">DSM 6200 / JCM 39069 / Hxd3</strain>
    </source>
</reference>
<dbReference type="RefSeq" id="WP_012175787.1">
    <property type="nucleotide sequence ID" value="NC_009943.1"/>
</dbReference>
<accession>A8ZVI8</accession>
<dbReference type="PROSITE" id="PS50042">
    <property type="entry name" value="CNMP_BINDING_3"/>
    <property type="match status" value="2"/>
</dbReference>
<dbReference type="Proteomes" id="UP000008561">
    <property type="component" value="Chromosome"/>
</dbReference>
<dbReference type="SMART" id="SM00100">
    <property type="entry name" value="cNMP"/>
    <property type="match status" value="1"/>
</dbReference>
<evidence type="ECO:0000313" key="3">
    <source>
        <dbReference type="Proteomes" id="UP000008561"/>
    </source>
</evidence>
<dbReference type="EMBL" id="CP000859">
    <property type="protein sequence ID" value="ABW68175.1"/>
    <property type="molecule type" value="Genomic_DNA"/>
</dbReference>
<proteinExistence type="predicted"/>
<feature type="domain" description="Cyclic nucleotide-binding" evidence="1">
    <location>
        <begin position="139"/>
        <end position="230"/>
    </location>
</feature>
<organism evidence="2 3">
    <name type="scientific">Desulfosudis oleivorans (strain DSM 6200 / JCM 39069 / Hxd3)</name>
    <name type="common">Desulfococcus oleovorans</name>
    <dbReference type="NCBI Taxonomy" id="96561"/>
    <lineage>
        <taxon>Bacteria</taxon>
        <taxon>Pseudomonadati</taxon>
        <taxon>Thermodesulfobacteriota</taxon>
        <taxon>Desulfobacteria</taxon>
        <taxon>Desulfobacterales</taxon>
        <taxon>Desulfosudaceae</taxon>
        <taxon>Desulfosudis</taxon>
    </lineage>
</organism>
<dbReference type="KEGG" id="dol:Dole_2371"/>
<dbReference type="PANTHER" id="PTHR36304">
    <property type="entry name" value="DOMAIN GTPASE-ACTIVATING PROTEIN, PUTATIVE-RELATED-RELATED"/>
    <property type="match status" value="1"/>
</dbReference>
<protein>
    <submittedName>
        <fullName evidence="2">Cyclic nucleotide-binding protein</fullName>
    </submittedName>
</protein>
<gene>
    <name evidence="2" type="ordered locus">Dole_2371</name>
</gene>
<dbReference type="Pfam" id="PF14332">
    <property type="entry name" value="DUF4388"/>
    <property type="match status" value="1"/>
</dbReference>